<evidence type="ECO:0000259" key="5">
    <source>
        <dbReference type="Pfam" id="PF12801"/>
    </source>
</evidence>
<dbReference type="InterPro" id="IPR052378">
    <property type="entry name" value="NosR_regulator"/>
</dbReference>
<protein>
    <recommendedName>
        <fullName evidence="5">4Fe-4S ferredoxin-type domain-containing protein</fullName>
    </recommendedName>
</protein>
<evidence type="ECO:0000256" key="3">
    <source>
        <dbReference type="ARBA" id="ARBA00023136"/>
    </source>
</evidence>
<keyword evidence="4" id="KW-0812">Transmembrane</keyword>
<evidence type="ECO:0000256" key="4">
    <source>
        <dbReference type="SAM" id="Phobius"/>
    </source>
</evidence>
<feature type="transmembrane region" description="Helical" evidence="4">
    <location>
        <begin position="119"/>
        <end position="137"/>
    </location>
</feature>
<evidence type="ECO:0000313" key="6">
    <source>
        <dbReference type="EMBL" id="QEA04386.1"/>
    </source>
</evidence>
<feature type="transmembrane region" description="Helical" evidence="4">
    <location>
        <begin position="149"/>
        <end position="168"/>
    </location>
</feature>
<feature type="transmembrane region" description="Helical" evidence="4">
    <location>
        <begin position="73"/>
        <end position="98"/>
    </location>
</feature>
<gene>
    <name evidence="6" type="ORF">KBTEX_00694</name>
</gene>
<dbReference type="EMBL" id="MN079083">
    <property type="protein sequence ID" value="QEA04386.1"/>
    <property type="molecule type" value="Genomic_DNA"/>
</dbReference>
<feature type="domain" description="4Fe-4S ferredoxin-type" evidence="5">
    <location>
        <begin position="73"/>
        <end position="112"/>
    </location>
</feature>
<feature type="domain" description="4Fe-4S ferredoxin-type" evidence="5">
    <location>
        <begin position="162"/>
        <end position="192"/>
    </location>
</feature>
<accession>A0A5B8R6S7</accession>
<keyword evidence="3 4" id="KW-0472">Membrane</keyword>
<dbReference type="Pfam" id="PF12801">
    <property type="entry name" value="Fer4_5"/>
    <property type="match status" value="2"/>
</dbReference>
<dbReference type="InterPro" id="IPR017896">
    <property type="entry name" value="4Fe4S_Fe-S-bd"/>
</dbReference>
<feature type="transmembrane region" description="Helical" evidence="4">
    <location>
        <begin position="266"/>
        <end position="286"/>
    </location>
</feature>
<feature type="transmembrane region" description="Helical" evidence="4">
    <location>
        <begin position="415"/>
        <end position="433"/>
    </location>
</feature>
<reference evidence="6" key="1">
    <citation type="submission" date="2019-06" db="EMBL/GenBank/DDBJ databases">
        <authorList>
            <person name="Murdoch R.W."/>
            <person name="Fathepure B."/>
        </authorList>
    </citation>
    <scope>NUCLEOTIDE SEQUENCE</scope>
</reference>
<evidence type="ECO:0000256" key="1">
    <source>
        <dbReference type="ARBA" id="ARBA00004236"/>
    </source>
</evidence>
<feature type="transmembrane region" description="Helical" evidence="4">
    <location>
        <begin position="339"/>
        <end position="361"/>
    </location>
</feature>
<dbReference type="PANTHER" id="PTHR30224:SF4">
    <property type="entry name" value="ELECTRON TRANSPORT PROTEIN YCCM-RELATED"/>
    <property type="match status" value="1"/>
</dbReference>
<dbReference type="GO" id="GO:0005886">
    <property type="term" value="C:plasma membrane"/>
    <property type="evidence" value="ECO:0007669"/>
    <property type="project" value="UniProtKB-SubCell"/>
</dbReference>
<feature type="transmembrane region" description="Helical" evidence="4">
    <location>
        <begin position="445"/>
        <end position="465"/>
    </location>
</feature>
<proteinExistence type="predicted"/>
<name>A0A5B8R6S7_9ZZZZ</name>
<comment type="subcellular location">
    <subcellularLocation>
        <location evidence="1">Cell membrane</location>
    </subcellularLocation>
</comment>
<evidence type="ECO:0000256" key="2">
    <source>
        <dbReference type="ARBA" id="ARBA00022475"/>
    </source>
</evidence>
<keyword evidence="2" id="KW-1003">Cell membrane</keyword>
<feature type="transmembrane region" description="Helical" evidence="4">
    <location>
        <begin position="373"/>
        <end position="395"/>
    </location>
</feature>
<dbReference type="PANTHER" id="PTHR30224">
    <property type="entry name" value="ELECTRON TRANSPORT PROTEIN"/>
    <property type="match status" value="1"/>
</dbReference>
<sequence>MSCAAGMMQGGTAPGGRLAAWGEWMRRHRGVIQGIQWGVVGVYAFLLIVPTLLPLPPYTAGILDNLTVFAQFVFWGIWWPFVLLSIVLMGRVWCGVFCPEGTLTEFASRHGRGGAIPRWVRWGGWPFVAFVGTTLYGQMASVYDYPGPALIVLGGSTVAAMIVGFLYGRDKRVWCRYLCPVNGVFRLLSRLSPLHYRTHEDAWQAARRSVRPERVNCPTLLALRELDEAGGCHMCGRCSGYRGAIALEPRLPGSEITRIGARNASGWEYVLLVFGLIGTAIGAFHWSASPWFVTAKQAIATWLVHHDWMWPLTMHAPWWVFTNYPGENDVFNLLDGALLIVYIATTAVVVGSAVTAALALGTRAMGQWRPQRLYHLAHSLIPLGGIGAFLGLSMTTVSLLRADGVPVFWVGETRALLLAAATAWSLGLAWRITAVHVPGQWLRRLGGFAGGAAAAGVVAAAWWLLFWGW</sequence>
<feature type="transmembrane region" description="Helical" evidence="4">
    <location>
        <begin position="34"/>
        <end position="53"/>
    </location>
</feature>
<dbReference type="AlphaFoldDB" id="A0A5B8R6S7"/>
<organism evidence="6">
    <name type="scientific">uncultured organism</name>
    <dbReference type="NCBI Taxonomy" id="155900"/>
    <lineage>
        <taxon>unclassified sequences</taxon>
        <taxon>environmental samples</taxon>
    </lineage>
</organism>
<keyword evidence="4" id="KW-1133">Transmembrane helix</keyword>